<dbReference type="Pfam" id="PF00510">
    <property type="entry name" value="COX3"/>
    <property type="match status" value="1"/>
</dbReference>
<evidence type="ECO:0000256" key="3">
    <source>
        <dbReference type="ARBA" id="ARBA00011700"/>
    </source>
</evidence>
<organism evidence="17 18">
    <name type="scientific">Celeribacter indicus</name>
    <dbReference type="NCBI Taxonomy" id="1208324"/>
    <lineage>
        <taxon>Bacteria</taxon>
        <taxon>Pseudomonadati</taxon>
        <taxon>Pseudomonadota</taxon>
        <taxon>Alphaproteobacteria</taxon>
        <taxon>Rhodobacterales</taxon>
        <taxon>Roseobacteraceae</taxon>
        <taxon>Celeribacter</taxon>
    </lineage>
</organism>
<dbReference type="EMBL" id="CP004393">
    <property type="protein sequence ID" value="AJE49089.1"/>
    <property type="molecule type" value="Genomic_DNA"/>
</dbReference>
<evidence type="ECO:0000256" key="6">
    <source>
        <dbReference type="ARBA" id="ARBA00022692"/>
    </source>
</evidence>
<dbReference type="InterPro" id="IPR035973">
    <property type="entry name" value="Cyt_c_oxidase_su3-like_sf"/>
</dbReference>
<evidence type="ECO:0000256" key="10">
    <source>
        <dbReference type="ARBA" id="ARBA00030072"/>
    </source>
</evidence>
<reference evidence="17 18" key="1">
    <citation type="journal article" date="2014" name="Int. J. Syst. Evol. Microbiol.">
        <title>Celeribacter indicus sp. nov., a polycyclic aromatic hydrocarbon-degrading bacterium from deep-sea sediment and reclassification of Huaishuia halophila as Celeribacter halophilus comb. nov.</title>
        <authorList>
            <person name="Lai Q."/>
            <person name="Cao J."/>
            <person name="Yuan J."/>
            <person name="Li F."/>
            <person name="Shao Z."/>
        </authorList>
    </citation>
    <scope>NUCLEOTIDE SEQUENCE [LARGE SCALE GENOMIC DNA]</scope>
    <source>
        <strain evidence="17">P73</strain>
    </source>
</reference>
<name>A0A0B5E1D5_9RHOB</name>
<dbReference type="SUPFAM" id="SSF81452">
    <property type="entry name" value="Cytochrome c oxidase subunit III-like"/>
    <property type="match status" value="1"/>
</dbReference>
<evidence type="ECO:0000256" key="2">
    <source>
        <dbReference type="ARBA" id="ARBA00010581"/>
    </source>
</evidence>
<evidence type="ECO:0000256" key="14">
    <source>
        <dbReference type="RuleBase" id="RU003376"/>
    </source>
</evidence>
<dbReference type="InterPro" id="IPR000298">
    <property type="entry name" value="Cyt_c_oxidase-like_su3"/>
</dbReference>
<comment type="similarity">
    <text evidence="2 14">Belongs to the cytochrome c oxidase subunit 3 family.</text>
</comment>
<sequence>MNGNLHPGLNLHGTDPGTHLEAEATIFGFWVFLMADLVLFALLLAVYASMSIHGTGGGPGPADLFELRMPFLQTLTLLASSFTVGLAMLRVKYDDDARGLALWLGLTGVLGLLFLGLEARDFHELAVTKSAPPTRSGFLSAYFLLTGIHWLHIAGGLVWMVVLGIQRTLFGAWRPVKLRLMRFGLYWHLLDVVWVGIFSFAYLFGVIA</sequence>
<feature type="transmembrane region" description="Helical" evidence="15">
    <location>
        <begin position="139"/>
        <end position="165"/>
    </location>
</feature>
<feature type="transmembrane region" description="Helical" evidence="15">
    <location>
        <begin position="185"/>
        <end position="207"/>
    </location>
</feature>
<dbReference type="GO" id="GO:0019646">
    <property type="term" value="P:aerobic electron transport chain"/>
    <property type="evidence" value="ECO:0007669"/>
    <property type="project" value="InterPro"/>
</dbReference>
<evidence type="ECO:0000259" key="16">
    <source>
        <dbReference type="PROSITE" id="PS50253"/>
    </source>
</evidence>
<keyword evidence="18" id="KW-1185">Reference proteome</keyword>
<dbReference type="OrthoDB" id="9810850at2"/>
<keyword evidence="7 15" id="KW-1133">Transmembrane helix</keyword>
<evidence type="ECO:0000256" key="9">
    <source>
        <dbReference type="ARBA" id="ARBA00025694"/>
    </source>
</evidence>
<protein>
    <recommendedName>
        <fullName evidence="4">Cytochrome bo(3) ubiquinol oxidase subunit 3</fullName>
    </recommendedName>
    <alternativeName>
        <fullName evidence="12">Cytochrome o ubiquinol oxidase subunit 3</fullName>
    </alternativeName>
    <alternativeName>
        <fullName evidence="10">Oxidase bo(3) subunit 3</fullName>
    </alternativeName>
    <alternativeName>
        <fullName evidence="13">Ubiquinol oxidase polypeptide III</fullName>
    </alternativeName>
    <alternativeName>
        <fullName evidence="11">Ubiquinol oxidase subunit 3</fullName>
    </alternativeName>
</protein>
<dbReference type="RefSeq" id="WP_043871244.1">
    <property type="nucleotide sequence ID" value="NZ_CP004393.1"/>
</dbReference>
<dbReference type="AlphaFoldDB" id="A0A0B5E1D5"/>
<evidence type="ECO:0000313" key="17">
    <source>
        <dbReference type="EMBL" id="AJE49089.1"/>
    </source>
</evidence>
<comment type="function">
    <text evidence="9">Cytochrome bo(3) ubiquinol terminal oxidase is the component of the aerobic respiratory chain of E.coli that predominates when cells are grown at high aeration. Has proton pump activity across the membrane in addition to electron transfer, pumping 2 protons/electron.</text>
</comment>
<dbReference type="PROSITE" id="PS50253">
    <property type="entry name" value="COX3"/>
    <property type="match status" value="1"/>
</dbReference>
<dbReference type="PANTHER" id="PTHR11403:SF2">
    <property type="entry name" value="CYTOCHROME BO(3) UBIQUINOL OXIDASE SUBUNIT 3"/>
    <property type="match status" value="1"/>
</dbReference>
<dbReference type="FunFam" id="1.20.120.80:FF:000001">
    <property type="entry name" value="Cytochrome (Ubi)quinol oxidase subunit III"/>
    <property type="match status" value="1"/>
</dbReference>
<dbReference type="HOGENOM" id="CLU_044071_3_1_5"/>
<feature type="transmembrane region" description="Helical" evidence="15">
    <location>
        <begin position="27"/>
        <end position="50"/>
    </location>
</feature>
<feature type="transmembrane region" description="Helical" evidence="15">
    <location>
        <begin position="101"/>
        <end position="119"/>
    </location>
</feature>
<dbReference type="GO" id="GO:0005886">
    <property type="term" value="C:plasma membrane"/>
    <property type="evidence" value="ECO:0007669"/>
    <property type="project" value="UniProtKB-SubCell"/>
</dbReference>
<evidence type="ECO:0000256" key="12">
    <source>
        <dbReference type="ARBA" id="ARBA00032189"/>
    </source>
</evidence>
<evidence type="ECO:0000256" key="4">
    <source>
        <dbReference type="ARBA" id="ARBA00014687"/>
    </source>
</evidence>
<evidence type="ECO:0000256" key="7">
    <source>
        <dbReference type="ARBA" id="ARBA00022989"/>
    </source>
</evidence>
<proteinExistence type="inferred from homology"/>
<accession>A0A0B5E1D5</accession>
<dbReference type="Proteomes" id="UP000031521">
    <property type="component" value="Chromosome"/>
</dbReference>
<feature type="domain" description="Heme-copper oxidase subunit III family profile" evidence="16">
    <location>
        <begin position="1"/>
        <end position="206"/>
    </location>
</feature>
<keyword evidence="6 14" id="KW-0812">Transmembrane</keyword>
<feature type="transmembrane region" description="Helical" evidence="15">
    <location>
        <begin position="70"/>
        <end position="89"/>
    </location>
</feature>
<dbReference type="KEGG" id="cid:P73_4374"/>
<dbReference type="GO" id="GO:0004129">
    <property type="term" value="F:cytochrome-c oxidase activity"/>
    <property type="evidence" value="ECO:0007669"/>
    <property type="project" value="InterPro"/>
</dbReference>
<comment type="subcellular location">
    <subcellularLocation>
        <location evidence="1 14">Cell membrane</location>
        <topology evidence="1 14">Multi-pass membrane protein</topology>
    </subcellularLocation>
</comment>
<keyword evidence="8 15" id="KW-0472">Membrane</keyword>
<dbReference type="PANTHER" id="PTHR11403">
    <property type="entry name" value="CYTOCHROME C OXIDASE SUBUNIT III"/>
    <property type="match status" value="1"/>
</dbReference>
<dbReference type="InterPro" id="IPR024791">
    <property type="entry name" value="Cyt_c/ubiquinol_Oxase_su3"/>
</dbReference>
<gene>
    <name evidence="17" type="ORF">P73_4374</name>
</gene>
<keyword evidence="5" id="KW-1003">Cell membrane</keyword>
<evidence type="ECO:0000256" key="15">
    <source>
        <dbReference type="SAM" id="Phobius"/>
    </source>
</evidence>
<evidence type="ECO:0000313" key="18">
    <source>
        <dbReference type="Proteomes" id="UP000031521"/>
    </source>
</evidence>
<dbReference type="Gene3D" id="1.20.120.80">
    <property type="entry name" value="Cytochrome c oxidase, subunit III, four-helix bundle"/>
    <property type="match status" value="1"/>
</dbReference>
<comment type="subunit">
    <text evidence="3">Heterooctamer of two A chains, two B chains, two C chains and two D chains.</text>
</comment>
<dbReference type="STRING" id="1208324.P73_4374"/>
<evidence type="ECO:0000256" key="1">
    <source>
        <dbReference type="ARBA" id="ARBA00004651"/>
    </source>
</evidence>
<dbReference type="InterPro" id="IPR013833">
    <property type="entry name" value="Cyt_c_oxidase_su3_a-hlx"/>
</dbReference>
<evidence type="ECO:0000256" key="8">
    <source>
        <dbReference type="ARBA" id="ARBA00023136"/>
    </source>
</evidence>
<evidence type="ECO:0000256" key="5">
    <source>
        <dbReference type="ARBA" id="ARBA00022475"/>
    </source>
</evidence>
<evidence type="ECO:0000256" key="13">
    <source>
        <dbReference type="ARBA" id="ARBA00032717"/>
    </source>
</evidence>
<evidence type="ECO:0000256" key="11">
    <source>
        <dbReference type="ARBA" id="ARBA00031884"/>
    </source>
</evidence>